<proteinExistence type="predicted"/>
<keyword evidence="2" id="KW-1185">Reference proteome</keyword>
<name>A0A937RHP5_9ACTN</name>
<dbReference type="Proteomes" id="UP000604475">
    <property type="component" value="Unassembled WGS sequence"/>
</dbReference>
<reference evidence="1" key="1">
    <citation type="submission" date="2020-12" db="EMBL/GenBank/DDBJ databases">
        <title>Genomic characterization of non-nitrogen-fixing Frankia strains.</title>
        <authorList>
            <person name="Carlos-Shanley C."/>
            <person name="Guerra T."/>
            <person name="Hahn D."/>
        </authorList>
    </citation>
    <scope>NUCLEOTIDE SEQUENCE</scope>
    <source>
        <strain evidence="1">CN6</strain>
    </source>
</reference>
<evidence type="ECO:0000313" key="2">
    <source>
        <dbReference type="Proteomes" id="UP000604475"/>
    </source>
</evidence>
<comment type="caution">
    <text evidence="1">The sequence shown here is derived from an EMBL/GenBank/DDBJ whole genome shotgun (WGS) entry which is preliminary data.</text>
</comment>
<dbReference type="RefSeq" id="WP_202998718.1">
    <property type="nucleotide sequence ID" value="NZ_JADWYU010000142.1"/>
</dbReference>
<organism evidence="1 2">
    <name type="scientific">Frankia nepalensis</name>
    <dbReference type="NCBI Taxonomy" id="1836974"/>
    <lineage>
        <taxon>Bacteria</taxon>
        <taxon>Bacillati</taxon>
        <taxon>Actinomycetota</taxon>
        <taxon>Actinomycetes</taxon>
        <taxon>Frankiales</taxon>
        <taxon>Frankiaceae</taxon>
        <taxon>Frankia</taxon>
    </lineage>
</organism>
<accession>A0A937RHP5</accession>
<dbReference type="AlphaFoldDB" id="A0A937RHP5"/>
<sequence>MTGWSAVAGSHAFAVPDEKRARALAEALAAHGFALVTGNPSRLDHGWMVVAYDEGPYPADAVGHRAFEMVGRQAVVLARQHLGSHSPGGIRGNTKTLAKLRPTSAAIFLNNPGARPPLPAVLFVDAPPPLSLELSPDHVEDVAIDLSGLDEIPWADLDHAFGKADDVPVLIRLLTDPRQDWAKILDELFGDNLLHQGTCYSATAPALPFLTRLITSGALPSKRRLDLYCQLLWAAGQGGHSLTWDADLAVVQGRPPAPAKWTQEVHATVGEQVPALLARWDVEPPANQAALAFLAGLYPHHAASVIDQIASLAERFEGTQPGVYLDLAVALARADDNRALAIASDIAMWHDDADLACLDSPAVSTAVKAGCILVDGALHVLSDAG</sequence>
<protein>
    <submittedName>
        <fullName evidence="1">Uncharacterized protein</fullName>
    </submittedName>
</protein>
<gene>
    <name evidence="1" type="ORF">I7412_03300</name>
</gene>
<evidence type="ECO:0000313" key="1">
    <source>
        <dbReference type="EMBL" id="MBL7626216.1"/>
    </source>
</evidence>
<dbReference type="EMBL" id="JAEACQ010000123">
    <property type="protein sequence ID" value="MBL7626216.1"/>
    <property type="molecule type" value="Genomic_DNA"/>
</dbReference>